<feature type="transmembrane region" description="Helical" evidence="1">
    <location>
        <begin position="103"/>
        <end position="122"/>
    </location>
</feature>
<dbReference type="WBParaSite" id="jg6932">
    <property type="protein sequence ID" value="jg6932"/>
    <property type="gene ID" value="jg6932"/>
</dbReference>
<keyword evidence="2" id="KW-1185">Reference proteome</keyword>
<name>A0A915EMI1_9BILA</name>
<protein>
    <submittedName>
        <fullName evidence="3">Uncharacterized protein</fullName>
    </submittedName>
</protein>
<organism evidence="2 3">
    <name type="scientific">Ditylenchus dipsaci</name>
    <dbReference type="NCBI Taxonomy" id="166011"/>
    <lineage>
        <taxon>Eukaryota</taxon>
        <taxon>Metazoa</taxon>
        <taxon>Ecdysozoa</taxon>
        <taxon>Nematoda</taxon>
        <taxon>Chromadorea</taxon>
        <taxon>Rhabditida</taxon>
        <taxon>Tylenchina</taxon>
        <taxon>Tylenchomorpha</taxon>
        <taxon>Sphaerularioidea</taxon>
        <taxon>Anguinidae</taxon>
        <taxon>Anguininae</taxon>
        <taxon>Ditylenchus</taxon>
    </lineage>
</organism>
<sequence>MASNEVTIQVDQSDLNAAQNRLTIVSNQIIVLRRELADAKNIFGCCNSKIPLQRLVYVMCNIWVFLVFFGGSYGFAVKRNELIFVQLTAIMITWGHLCKVSLLYSIGIVFCMLDLLWNFAVFEMLIAMGYEMHTPHKSVTDKLAELSSGLYIFCKGIVLSDVYVESLVTYALKMIFIAVLLLVLIQLDRIMDLKRKLRAKKQELTEAWRMHRIYEFQEDDQPMEATLAASHPPTASSVSSSTYLVQTPYIGANYSDIGSTVSTMEEELLPLLE</sequence>
<feature type="transmembrane region" description="Helical" evidence="1">
    <location>
        <begin position="170"/>
        <end position="191"/>
    </location>
</feature>
<keyword evidence="1" id="KW-0812">Transmembrane</keyword>
<accession>A0A915EMI1</accession>
<evidence type="ECO:0000313" key="3">
    <source>
        <dbReference type="WBParaSite" id="jg6932"/>
    </source>
</evidence>
<feature type="transmembrane region" description="Helical" evidence="1">
    <location>
        <begin position="55"/>
        <end position="75"/>
    </location>
</feature>
<evidence type="ECO:0000256" key="1">
    <source>
        <dbReference type="SAM" id="Phobius"/>
    </source>
</evidence>
<proteinExistence type="predicted"/>
<keyword evidence="1" id="KW-1133">Transmembrane helix</keyword>
<dbReference type="Proteomes" id="UP000887574">
    <property type="component" value="Unplaced"/>
</dbReference>
<dbReference type="AlphaFoldDB" id="A0A915EMI1"/>
<keyword evidence="1" id="KW-0472">Membrane</keyword>
<reference evidence="3" key="1">
    <citation type="submission" date="2022-11" db="UniProtKB">
        <authorList>
            <consortium name="WormBaseParasite"/>
        </authorList>
    </citation>
    <scope>IDENTIFICATION</scope>
</reference>
<evidence type="ECO:0000313" key="2">
    <source>
        <dbReference type="Proteomes" id="UP000887574"/>
    </source>
</evidence>
<feature type="transmembrane region" description="Helical" evidence="1">
    <location>
        <begin position="82"/>
        <end position="97"/>
    </location>
</feature>